<reference evidence="7" key="1">
    <citation type="submission" date="2021-01" db="EMBL/GenBank/DDBJ databases">
        <authorList>
            <person name="Corre E."/>
            <person name="Pelletier E."/>
            <person name="Niang G."/>
            <person name="Scheremetjew M."/>
            <person name="Finn R."/>
            <person name="Kale V."/>
            <person name="Holt S."/>
            <person name="Cochrane G."/>
            <person name="Meng A."/>
            <person name="Brown T."/>
            <person name="Cohen L."/>
        </authorList>
    </citation>
    <scope>NUCLEOTIDE SEQUENCE</scope>
    <source>
        <strain evidence="7">CCMP622</strain>
    </source>
</reference>
<name>A0A7S2TNN6_9EUKA</name>
<dbReference type="AlphaFoldDB" id="A0A7S2TNN6"/>
<keyword evidence="5 6" id="KW-0472">Membrane</keyword>
<organism evidence="7">
    <name type="scientific">Lotharella oceanica</name>
    <dbReference type="NCBI Taxonomy" id="641309"/>
    <lineage>
        <taxon>Eukaryota</taxon>
        <taxon>Sar</taxon>
        <taxon>Rhizaria</taxon>
        <taxon>Cercozoa</taxon>
        <taxon>Chlorarachniophyceae</taxon>
        <taxon>Lotharella</taxon>
    </lineage>
</organism>
<dbReference type="InterPro" id="IPR019334">
    <property type="entry name" value="TMEM170A/B/YPR153W-like"/>
</dbReference>
<accession>A0A7S2TNN6</accession>
<proteinExistence type="inferred from homology"/>
<evidence type="ECO:0000256" key="2">
    <source>
        <dbReference type="ARBA" id="ARBA00006325"/>
    </source>
</evidence>
<evidence type="ECO:0000313" key="7">
    <source>
        <dbReference type="EMBL" id="CAD9761464.1"/>
    </source>
</evidence>
<comment type="similarity">
    <text evidence="2">Belongs to the TMEM170 family.</text>
</comment>
<feature type="transmembrane region" description="Helical" evidence="6">
    <location>
        <begin position="18"/>
        <end position="36"/>
    </location>
</feature>
<evidence type="ECO:0000256" key="3">
    <source>
        <dbReference type="ARBA" id="ARBA00022692"/>
    </source>
</evidence>
<protein>
    <submittedName>
        <fullName evidence="7">Uncharacterized protein</fullName>
    </submittedName>
</protein>
<evidence type="ECO:0000256" key="4">
    <source>
        <dbReference type="ARBA" id="ARBA00022989"/>
    </source>
</evidence>
<evidence type="ECO:0000256" key="5">
    <source>
        <dbReference type="ARBA" id="ARBA00023136"/>
    </source>
</evidence>
<feature type="transmembrane region" description="Helical" evidence="6">
    <location>
        <begin position="56"/>
        <end position="84"/>
    </location>
</feature>
<gene>
    <name evidence="7" type="ORF">LSP00402_LOCUS8684</name>
</gene>
<dbReference type="Pfam" id="PF10190">
    <property type="entry name" value="Tmemb_170"/>
    <property type="match status" value="1"/>
</dbReference>
<dbReference type="GO" id="GO:0016020">
    <property type="term" value="C:membrane"/>
    <property type="evidence" value="ECO:0007669"/>
    <property type="project" value="UniProtKB-SubCell"/>
</dbReference>
<feature type="transmembrane region" description="Helical" evidence="6">
    <location>
        <begin position="96"/>
        <end position="121"/>
    </location>
</feature>
<comment type="subcellular location">
    <subcellularLocation>
        <location evidence="1">Membrane</location>
        <topology evidence="1">Multi-pass membrane protein</topology>
    </subcellularLocation>
</comment>
<sequence>MTDVDEPQIQFLDNFREIFIFITLWTVTTVAVAYFLAGIRAALVFGCKCSLESPTWAYPILFCIFGAGAGFVHGAPMACVFAALYRSIPYEPGVDIATALGIGQGVLIVYFHLGGGVFIHYRECPEPEEDEVRNMYRDLADNRKLPISNAMTSLDPQSYYNSPTSKLEMEKSTMDRWNLKKRKRRFFRTARIKLFG</sequence>
<evidence type="ECO:0000256" key="6">
    <source>
        <dbReference type="SAM" id="Phobius"/>
    </source>
</evidence>
<dbReference type="EMBL" id="HBHP01013874">
    <property type="protein sequence ID" value="CAD9761464.1"/>
    <property type="molecule type" value="Transcribed_RNA"/>
</dbReference>
<evidence type="ECO:0000256" key="1">
    <source>
        <dbReference type="ARBA" id="ARBA00004141"/>
    </source>
</evidence>
<keyword evidence="3 6" id="KW-0812">Transmembrane</keyword>
<keyword evidence="4 6" id="KW-1133">Transmembrane helix</keyword>